<comment type="subcellular location">
    <subcellularLocation>
        <location evidence="1">Cell inner membrane</location>
        <topology evidence="1">Multi-pass membrane protein</topology>
    </subcellularLocation>
</comment>
<dbReference type="Pfam" id="PF01544">
    <property type="entry name" value="CorA"/>
    <property type="match status" value="1"/>
</dbReference>
<evidence type="ECO:0000256" key="1">
    <source>
        <dbReference type="ARBA" id="ARBA00004429"/>
    </source>
</evidence>
<dbReference type="EMBL" id="QFYP01000001">
    <property type="protein sequence ID" value="RAK59261.1"/>
    <property type="molecule type" value="Genomic_DNA"/>
</dbReference>
<evidence type="ECO:0000256" key="4">
    <source>
        <dbReference type="ARBA" id="ARBA00022448"/>
    </source>
</evidence>
<keyword evidence="5" id="KW-1003">Cell membrane</keyword>
<feature type="transmembrane region" description="Helical" evidence="13">
    <location>
        <begin position="291"/>
        <end position="311"/>
    </location>
</feature>
<keyword evidence="7 13" id="KW-0812">Transmembrane</keyword>
<keyword evidence="4" id="KW-0813">Transport</keyword>
<dbReference type="GO" id="GO:0005886">
    <property type="term" value="C:plasma membrane"/>
    <property type="evidence" value="ECO:0007669"/>
    <property type="project" value="UniProtKB-SubCell"/>
</dbReference>
<evidence type="ECO:0000313" key="14">
    <source>
        <dbReference type="EMBL" id="RAK59261.1"/>
    </source>
</evidence>
<dbReference type="GO" id="GO:0015095">
    <property type="term" value="F:magnesium ion transmembrane transporter activity"/>
    <property type="evidence" value="ECO:0007669"/>
    <property type="project" value="TreeGrafter"/>
</dbReference>
<dbReference type="InterPro" id="IPR002523">
    <property type="entry name" value="MgTranspt_CorA/ZnTranspt_ZntB"/>
</dbReference>
<dbReference type="RefSeq" id="WP_111456554.1">
    <property type="nucleotide sequence ID" value="NZ_QFYP01000001.1"/>
</dbReference>
<gene>
    <name evidence="14" type="ORF">DJ021_05320</name>
</gene>
<evidence type="ECO:0000256" key="12">
    <source>
        <dbReference type="ARBA" id="ARBA00034269"/>
    </source>
</evidence>
<keyword evidence="11 13" id="KW-0472">Membrane</keyword>
<dbReference type="Gene3D" id="3.30.460.20">
    <property type="entry name" value="CorA soluble domain-like"/>
    <property type="match status" value="1"/>
</dbReference>
<evidence type="ECO:0000256" key="7">
    <source>
        <dbReference type="ARBA" id="ARBA00022692"/>
    </source>
</evidence>
<evidence type="ECO:0000256" key="6">
    <source>
        <dbReference type="ARBA" id="ARBA00022519"/>
    </source>
</evidence>
<keyword evidence="10" id="KW-0406">Ion transport</keyword>
<dbReference type="OrthoDB" id="9803416at2"/>
<keyword evidence="15" id="KW-1185">Reference proteome</keyword>
<name>A0A328AYJ3_9CAUL</name>
<dbReference type="SUPFAM" id="SSF143865">
    <property type="entry name" value="CorA soluble domain-like"/>
    <property type="match status" value="1"/>
</dbReference>
<comment type="similarity">
    <text evidence="2">Belongs to the CorA metal ion transporter (MIT) (TC 1.A.35) family.</text>
</comment>
<protein>
    <recommendedName>
        <fullName evidence="3">Magnesium transport protein CorA</fullName>
    </recommendedName>
</protein>
<dbReference type="GO" id="GO:0015087">
    <property type="term" value="F:cobalt ion transmembrane transporter activity"/>
    <property type="evidence" value="ECO:0007669"/>
    <property type="project" value="TreeGrafter"/>
</dbReference>
<dbReference type="CDD" id="cd12837">
    <property type="entry name" value="EcCorA-like_u1"/>
    <property type="match status" value="1"/>
</dbReference>
<dbReference type="PANTHER" id="PTHR47685:SF1">
    <property type="entry name" value="MAGNESIUM TRANSPORT PROTEIN CORA"/>
    <property type="match status" value="1"/>
</dbReference>
<dbReference type="AlphaFoldDB" id="A0A328AYJ3"/>
<dbReference type="Proteomes" id="UP000249842">
    <property type="component" value="Unassembled WGS sequence"/>
</dbReference>
<comment type="catalytic activity">
    <reaction evidence="12">
        <text>Mg(2+)(in) = Mg(2+)(out)</text>
        <dbReference type="Rhea" id="RHEA:29827"/>
        <dbReference type="ChEBI" id="CHEBI:18420"/>
    </reaction>
</comment>
<evidence type="ECO:0000256" key="8">
    <source>
        <dbReference type="ARBA" id="ARBA00022842"/>
    </source>
</evidence>
<accession>A0A328AYJ3</accession>
<dbReference type="InterPro" id="IPR050829">
    <property type="entry name" value="CorA_MIT"/>
</dbReference>
<proteinExistence type="inferred from homology"/>
<evidence type="ECO:0000313" key="15">
    <source>
        <dbReference type="Proteomes" id="UP000249842"/>
    </source>
</evidence>
<evidence type="ECO:0000256" key="11">
    <source>
        <dbReference type="ARBA" id="ARBA00023136"/>
    </source>
</evidence>
<reference evidence="15" key="1">
    <citation type="submission" date="2018-05" db="EMBL/GenBank/DDBJ databases">
        <authorList>
            <person name="Li X."/>
        </authorList>
    </citation>
    <scope>NUCLEOTIDE SEQUENCE [LARGE SCALE GENOMIC DNA]</scope>
    <source>
        <strain evidence="15">HKS-05</strain>
    </source>
</reference>
<organism evidence="14 15">
    <name type="scientific">Phenylobacterium hankyongense</name>
    <dbReference type="NCBI Taxonomy" id="1813876"/>
    <lineage>
        <taxon>Bacteria</taxon>
        <taxon>Pseudomonadati</taxon>
        <taxon>Pseudomonadota</taxon>
        <taxon>Alphaproteobacteria</taxon>
        <taxon>Caulobacterales</taxon>
        <taxon>Caulobacteraceae</taxon>
        <taxon>Phenylobacterium</taxon>
    </lineage>
</organism>
<evidence type="ECO:0000256" key="3">
    <source>
        <dbReference type="ARBA" id="ARBA00019439"/>
    </source>
</evidence>
<keyword evidence="6" id="KW-0997">Cell inner membrane</keyword>
<dbReference type="InterPro" id="IPR045861">
    <property type="entry name" value="CorA_cytoplasmic_dom"/>
</dbReference>
<dbReference type="FunFam" id="1.20.58.340:FF:000001">
    <property type="entry name" value="Magnesium transport protein CorA"/>
    <property type="match status" value="1"/>
</dbReference>
<evidence type="ECO:0000256" key="2">
    <source>
        <dbReference type="ARBA" id="ARBA00009765"/>
    </source>
</evidence>
<evidence type="ECO:0000256" key="10">
    <source>
        <dbReference type="ARBA" id="ARBA00023065"/>
    </source>
</evidence>
<evidence type="ECO:0000256" key="5">
    <source>
        <dbReference type="ARBA" id="ARBA00022475"/>
    </source>
</evidence>
<comment type="caution">
    <text evidence="14">The sequence shown here is derived from an EMBL/GenBank/DDBJ whole genome shotgun (WGS) entry which is preliminary data.</text>
</comment>
<evidence type="ECO:0000256" key="13">
    <source>
        <dbReference type="SAM" id="Phobius"/>
    </source>
</evidence>
<sequence length="317" mass="34470">MLNLLRRGAPGFETQSPAAAWAPPPDTIWIDLKSPTRDEELAVERALGVELPTPEEMAQLEPSSRLYQDNGATFMTATLLARSAEGPTTAPVTFVLVKGLLVTIRYEELRAFTVFAERAPQAEAGSGTAALLGLLDAIVERLAEILEETAEGVETASKTIFRQRAQDGGYQPLLAELARAQSVTSTTRTSLVSLARLLSFAALAREIAADPECGAHLKSLQSDVQSLTEHASFQSTHISFLLDAALGLINIEQNGIIKIFSVMAVIFMPPTLVASVYGMNFHHMPELSWTFGYPMALCVMVASALLPVLWFKHRGWF</sequence>
<keyword evidence="8" id="KW-0460">Magnesium</keyword>
<feature type="transmembrane region" description="Helical" evidence="13">
    <location>
        <begin position="259"/>
        <end position="279"/>
    </location>
</feature>
<dbReference type="Gene3D" id="1.20.58.340">
    <property type="entry name" value="Magnesium transport protein CorA, transmembrane region"/>
    <property type="match status" value="2"/>
</dbReference>
<dbReference type="GO" id="GO:0015099">
    <property type="term" value="F:nickel cation transmembrane transporter activity"/>
    <property type="evidence" value="ECO:0007669"/>
    <property type="project" value="TreeGrafter"/>
</dbReference>
<keyword evidence="9 13" id="KW-1133">Transmembrane helix</keyword>
<dbReference type="SUPFAM" id="SSF144083">
    <property type="entry name" value="Magnesium transport protein CorA, transmembrane region"/>
    <property type="match status" value="1"/>
</dbReference>
<evidence type="ECO:0000256" key="9">
    <source>
        <dbReference type="ARBA" id="ARBA00022989"/>
    </source>
</evidence>
<dbReference type="PANTHER" id="PTHR47685">
    <property type="entry name" value="MAGNESIUM TRANSPORT PROTEIN CORA"/>
    <property type="match status" value="1"/>
</dbReference>
<dbReference type="InterPro" id="IPR045863">
    <property type="entry name" value="CorA_TM1_TM2"/>
</dbReference>